<dbReference type="InterPro" id="IPR005325">
    <property type="entry name" value="DUF308_memb"/>
</dbReference>
<dbReference type="EMBL" id="JAGIOF010000004">
    <property type="protein sequence ID" value="MBP2388807.1"/>
    <property type="molecule type" value="Genomic_DNA"/>
</dbReference>
<dbReference type="Pfam" id="PF03729">
    <property type="entry name" value="DUF308"/>
    <property type="match status" value="1"/>
</dbReference>
<sequence length="184" mass="19530">MLEGTIVVVPTKPTGWSLILRGALAVIFALVILIWSDITVAAVVFIFGLFTLLDGALSLGLWFASSKGTKNPWLLALGIVSVLAGLFAMIWPNKTAIIVVLIIGWWALILGVLQLVSALAARKMFPFWWVGLISGGITLALGLWLVIAPGTGILAMLVVIATFLILAGVAMLFEGFKTLRTASA</sequence>
<dbReference type="Proteomes" id="UP001296993">
    <property type="component" value="Unassembled WGS sequence"/>
</dbReference>
<gene>
    <name evidence="2" type="ORF">JOF47_004380</name>
</gene>
<feature type="transmembrane region" description="Helical" evidence="1">
    <location>
        <begin position="127"/>
        <end position="147"/>
    </location>
</feature>
<feature type="transmembrane region" description="Helical" evidence="1">
    <location>
        <begin position="73"/>
        <end position="91"/>
    </location>
</feature>
<feature type="transmembrane region" description="Helical" evidence="1">
    <location>
        <begin position="42"/>
        <end position="64"/>
    </location>
</feature>
<evidence type="ECO:0000313" key="3">
    <source>
        <dbReference type="Proteomes" id="UP001296993"/>
    </source>
</evidence>
<dbReference type="PANTHER" id="PTHR34989">
    <property type="entry name" value="PROTEIN HDED"/>
    <property type="match status" value="1"/>
</dbReference>
<name>A0ABS4XK03_9MICC</name>
<dbReference type="PANTHER" id="PTHR34989:SF1">
    <property type="entry name" value="PROTEIN HDED"/>
    <property type="match status" value="1"/>
</dbReference>
<evidence type="ECO:0000313" key="2">
    <source>
        <dbReference type="EMBL" id="MBP2388807.1"/>
    </source>
</evidence>
<evidence type="ECO:0000256" key="1">
    <source>
        <dbReference type="SAM" id="Phobius"/>
    </source>
</evidence>
<proteinExistence type="predicted"/>
<accession>A0ABS4XK03</accession>
<dbReference type="InterPro" id="IPR052712">
    <property type="entry name" value="Acid_resist_chaperone_HdeD"/>
</dbReference>
<reference evidence="2 3" key="1">
    <citation type="submission" date="2021-03" db="EMBL/GenBank/DDBJ databases">
        <title>Sequencing the genomes of 1000 actinobacteria strains.</title>
        <authorList>
            <person name="Klenk H.-P."/>
        </authorList>
    </citation>
    <scope>NUCLEOTIDE SEQUENCE [LARGE SCALE GENOMIC DNA]</scope>
    <source>
        <strain evidence="2 3">DSM 15797</strain>
    </source>
</reference>
<protein>
    <submittedName>
        <fullName evidence="2">Uncharacterized membrane protein HdeD (DUF308 family)</fullName>
    </submittedName>
</protein>
<keyword evidence="1" id="KW-0472">Membrane</keyword>
<feature type="transmembrane region" description="Helical" evidence="1">
    <location>
        <begin position="97"/>
        <end position="120"/>
    </location>
</feature>
<keyword evidence="3" id="KW-1185">Reference proteome</keyword>
<organism evidence="2 3">
    <name type="scientific">Paeniglutamicibacter kerguelensis</name>
    <dbReference type="NCBI Taxonomy" id="254788"/>
    <lineage>
        <taxon>Bacteria</taxon>
        <taxon>Bacillati</taxon>
        <taxon>Actinomycetota</taxon>
        <taxon>Actinomycetes</taxon>
        <taxon>Micrococcales</taxon>
        <taxon>Micrococcaceae</taxon>
        <taxon>Paeniglutamicibacter</taxon>
    </lineage>
</organism>
<keyword evidence="1" id="KW-0812">Transmembrane</keyword>
<feature type="transmembrane region" description="Helical" evidence="1">
    <location>
        <begin position="18"/>
        <end position="36"/>
    </location>
</feature>
<comment type="caution">
    <text evidence="2">The sequence shown here is derived from an EMBL/GenBank/DDBJ whole genome shotgun (WGS) entry which is preliminary data.</text>
</comment>
<feature type="transmembrane region" description="Helical" evidence="1">
    <location>
        <begin position="153"/>
        <end position="173"/>
    </location>
</feature>
<dbReference type="RefSeq" id="WP_210002680.1">
    <property type="nucleotide sequence ID" value="NZ_BAAAJY010000014.1"/>
</dbReference>
<keyword evidence="1" id="KW-1133">Transmembrane helix</keyword>